<evidence type="ECO:0000256" key="3">
    <source>
        <dbReference type="ARBA" id="ARBA00022842"/>
    </source>
</evidence>
<reference evidence="6 7" key="4">
    <citation type="journal article" date="2011" name="BMC Genomics">
        <title>RNA-Seq improves annotation of protein-coding genes in the cucumber genome.</title>
        <authorList>
            <person name="Li Z."/>
            <person name="Zhang Z."/>
            <person name="Yan P."/>
            <person name="Huang S."/>
            <person name="Fei Z."/>
            <person name="Lin K."/>
        </authorList>
    </citation>
    <scope>NUCLEOTIDE SEQUENCE [LARGE SCALE GENOMIC DNA]</scope>
    <source>
        <strain evidence="7">cv. 9930</strain>
    </source>
</reference>
<dbReference type="InterPro" id="IPR025753">
    <property type="entry name" value="AAA_N_dom"/>
</dbReference>
<dbReference type="InterPro" id="IPR027417">
    <property type="entry name" value="P-loop_NTPase"/>
</dbReference>
<accession>A0A0A0KQ01</accession>
<evidence type="ECO:0000313" key="7">
    <source>
        <dbReference type="Proteomes" id="UP000029981"/>
    </source>
</evidence>
<reference evidence="6 7" key="2">
    <citation type="journal article" date="2009" name="PLoS ONE">
        <title>An integrated genetic and cytogenetic map of the cucumber genome.</title>
        <authorList>
            <person name="Ren Y."/>
            <person name="Zhang Z."/>
            <person name="Liu J."/>
            <person name="Staub J.E."/>
            <person name="Han Y."/>
            <person name="Cheng Z."/>
            <person name="Li X."/>
            <person name="Lu J."/>
            <person name="Miao H."/>
            <person name="Kang H."/>
            <person name="Xie B."/>
            <person name="Gu X."/>
            <person name="Wang X."/>
            <person name="Du Y."/>
            <person name="Jin W."/>
            <person name="Huang S."/>
        </authorList>
    </citation>
    <scope>NUCLEOTIDE SEQUENCE [LARGE SCALE GENOMIC DNA]</scope>
    <source>
        <strain evidence="7">cv. 9930</strain>
    </source>
</reference>
<keyword evidence="7" id="KW-1185">Reference proteome</keyword>
<reference evidence="6 7" key="1">
    <citation type="journal article" date="2009" name="Nat. Genet.">
        <title>The genome of the cucumber, Cucumis sativus L.</title>
        <authorList>
            <person name="Huang S."/>
            <person name="Li R."/>
            <person name="Zhang Z."/>
            <person name="Li L."/>
            <person name="Gu X."/>
            <person name="Fan W."/>
            <person name="Lucas W.J."/>
            <person name="Wang X."/>
            <person name="Xie B."/>
            <person name="Ni P."/>
            <person name="Ren Y."/>
            <person name="Zhu H."/>
            <person name="Li J."/>
            <person name="Lin K."/>
            <person name="Jin W."/>
            <person name="Fei Z."/>
            <person name="Li G."/>
            <person name="Staub J."/>
            <person name="Kilian A."/>
            <person name="van der Vossen E.A."/>
            <person name="Wu Y."/>
            <person name="Guo J."/>
            <person name="He J."/>
            <person name="Jia Z."/>
            <person name="Ren Y."/>
            <person name="Tian G."/>
            <person name="Lu Y."/>
            <person name="Ruan J."/>
            <person name="Qian W."/>
            <person name="Wang M."/>
            <person name="Huang Q."/>
            <person name="Li B."/>
            <person name="Xuan Z."/>
            <person name="Cao J."/>
            <person name="Asan"/>
            <person name="Wu Z."/>
            <person name="Zhang J."/>
            <person name="Cai Q."/>
            <person name="Bai Y."/>
            <person name="Zhao B."/>
            <person name="Han Y."/>
            <person name="Li Y."/>
            <person name="Li X."/>
            <person name="Wang S."/>
            <person name="Shi Q."/>
            <person name="Liu S."/>
            <person name="Cho W.K."/>
            <person name="Kim J.Y."/>
            <person name="Xu Y."/>
            <person name="Heller-Uszynska K."/>
            <person name="Miao H."/>
            <person name="Cheng Z."/>
            <person name="Zhang S."/>
            <person name="Wu J."/>
            <person name="Yang Y."/>
            <person name="Kang H."/>
            <person name="Li M."/>
            <person name="Liang H."/>
            <person name="Ren X."/>
            <person name="Shi Z."/>
            <person name="Wen M."/>
            <person name="Jian M."/>
            <person name="Yang H."/>
            <person name="Zhang G."/>
            <person name="Yang Z."/>
            <person name="Chen R."/>
            <person name="Liu S."/>
            <person name="Li J."/>
            <person name="Ma L."/>
            <person name="Liu H."/>
            <person name="Zhou Y."/>
            <person name="Zhao J."/>
            <person name="Fang X."/>
            <person name="Li G."/>
            <person name="Fang L."/>
            <person name="Li Y."/>
            <person name="Liu D."/>
            <person name="Zheng H."/>
            <person name="Zhang Y."/>
            <person name="Qin N."/>
            <person name="Li Z."/>
            <person name="Yang G."/>
            <person name="Yang S."/>
            <person name="Bolund L."/>
            <person name="Kristiansen K."/>
            <person name="Zheng H."/>
            <person name="Li S."/>
            <person name="Zhang X."/>
            <person name="Yang H."/>
            <person name="Wang J."/>
            <person name="Sun R."/>
            <person name="Zhang B."/>
            <person name="Jiang S."/>
            <person name="Wang J."/>
            <person name="Du Y."/>
            <person name="Li S."/>
        </authorList>
    </citation>
    <scope>NUCLEOTIDE SEQUENCE [LARGE SCALE GENOMIC DNA]</scope>
    <source>
        <strain evidence="7">cv. 9930</strain>
    </source>
</reference>
<gene>
    <name evidence="6" type="ORF">Csa_5G590050</name>
</gene>
<protein>
    <recommendedName>
        <fullName evidence="8">ATPase AAA-type core domain-containing protein</fullName>
    </recommendedName>
</protein>
<evidence type="ECO:0000313" key="6">
    <source>
        <dbReference type="EMBL" id="KGN51688.1"/>
    </source>
</evidence>
<dbReference type="Proteomes" id="UP000029981">
    <property type="component" value="Chromosome 5"/>
</dbReference>
<dbReference type="Gene3D" id="3.40.50.300">
    <property type="entry name" value="P-loop containing nucleotide triphosphate hydrolases"/>
    <property type="match status" value="1"/>
</dbReference>
<dbReference type="Gramene" id="KGN51688">
    <property type="protein sequence ID" value="KGN51688"/>
    <property type="gene ID" value="Csa_5G590050"/>
</dbReference>
<evidence type="ECO:0000256" key="2">
    <source>
        <dbReference type="ARBA" id="ARBA00022801"/>
    </source>
</evidence>
<evidence type="ECO:0000256" key="1">
    <source>
        <dbReference type="ARBA" id="ARBA00001946"/>
    </source>
</evidence>
<comment type="cofactor">
    <cofactor evidence="1">
        <name>Mg(2+)</name>
        <dbReference type="ChEBI" id="CHEBI:18420"/>
    </cofactor>
</comment>
<dbReference type="AlphaFoldDB" id="A0A0A0KQ01"/>
<sequence length="271" mass="31087">MSFLTKMPSTSSVFTVYTSFAASTMVVRTLISETQSIISQNNGIAINELYTASETYLSTKISRSLKNLKAFKAPGETNVTFKINKGELLIEEFEGIEIAWEMISTEKQIMNFDSDIPAQTTETFEKRHYQMSFNKKNKDSVMKIYLPFIMERAKAIEEENRVVKLYALMIRHANEDSIVLQNSCSFGNLAMDLKKKKELMDDLDRFVRRREFYKRIGKAWKRGYLLYGPPGTGKSSLVAAMADYLKFNIYDLELTSVRNNSTLRTMAVVHC</sequence>
<evidence type="ECO:0000259" key="4">
    <source>
        <dbReference type="Pfam" id="PF00004"/>
    </source>
</evidence>
<dbReference type="EMBL" id="CM002926">
    <property type="protein sequence ID" value="KGN51688.1"/>
    <property type="molecule type" value="Genomic_DNA"/>
</dbReference>
<dbReference type="Pfam" id="PF14363">
    <property type="entry name" value="AAA_assoc"/>
    <property type="match status" value="1"/>
</dbReference>
<dbReference type="InterPro" id="IPR003959">
    <property type="entry name" value="ATPase_AAA_core"/>
</dbReference>
<dbReference type="Pfam" id="PF00004">
    <property type="entry name" value="AAA"/>
    <property type="match status" value="1"/>
</dbReference>
<evidence type="ECO:0008006" key="8">
    <source>
        <dbReference type="Google" id="ProtNLM"/>
    </source>
</evidence>
<feature type="domain" description="ATPase AAA-type core" evidence="4">
    <location>
        <begin position="224"/>
        <end position="260"/>
    </location>
</feature>
<dbReference type="SUPFAM" id="SSF52540">
    <property type="entry name" value="P-loop containing nucleoside triphosphate hydrolases"/>
    <property type="match status" value="1"/>
</dbReference>
<keyword evidence="2" id="KW-0378">Hydrolase</keyword>
<feature type="domain" description="AAA-type ATPase N-terminal" evidence="5">
    <location>
        <begin position="26"/>
        <end position="103"/>
    </location>
</feature>
<dbReference type="InterPro" id="IPR050747">
    <property type="entry name" value="Mitochondrial_chaperone_BCS1"/>
</dbReference>
<dbReference type="OMA" id="LMIRHAN"/>
<proteinExistence type="predicted"/>
<dbReference type="PANTHER" id="PTHR23070">
    <property type="entry name" value="BCS1 AAA-TYPE ATPASE"/>
    <property type="match status" value="1"/>
</dbReference>
<keyword evidence="3" id="KW-0460">Magnesium</keyword>
<dbReference type="GO" id="GO:0016887">
    <property type="term" value="F:ATP hydrolysis activity"/>
    <property type="evidence" value="ECO:0007669"/>
    <property type="project" value="InterPro"/>
</dbReference>
<dbReference type="STRING" id="3659.A0A0A0KQ01"/>
<evidence type="ECO:0000259" key="5">
    <source>
        <dbReference type="Pfam" id="PF14363"/>
    </source>
</evidence>
<reference evidence="6 7" key="3">
    <citation type="journal article" date="2010" name="BMC Genomics">
        <title>Transcriptome sequencing and comparative analysis of cucumber flowers with different sex types.</title>
        <authorList>
            <person name="Guo S."/>
            <person name="Zheng Y."/>
            <person name="Joung J.G."/>
            <person name="Liu S."/>
            <person name="Zhang Z."/>
            <person name="Crasta O.R."/>
            <person name="Sobral B.W."/>
            <person name="Xu Y."/>
            <person name="Huang S."/>
            <person name="Fei Z."/>
        </authorList>
    </citation>
    <scope>NUCLEOTIDE SEQUENCE [LARGE SCALE GENOMIC DNA]</scope>
    <source>
        <strain evidence="7">cv. 9930</strain>
    </source>
</reference>
<name>A0A0A0KQ01_CUCSA</name>
<organism evidence="6 7">
    <name type="scientific">Cucumis sativus</name>
    <name type="common">Cucumber</name>
    <dbReference type="NCBI Taxonomy" id="3659"/>
    <lineage>
        <taxon>Eukaryota</taxon>
        <taxon>Viridiplantae</taxon>
        <taxon>Streptophyta</taxon>
        <taxon>Embryophyta</taxon>
        <taxon>Tracheophyta</taxon>
        <taxon>Spermatophyta</taxon>
        <taxon>Magnoliopsida</taxon>
        <taxon>eudicotyledons</taxon>
        <taxon>Gunneridae</taxon>
        <taxon>Pentapetalae</taxon>
        <taxon>rosids</taxon>
        <taxon>fabids</taxon>
        <taxon>Cucurbitales</taxon>
        <taxon>Cucurbitaceae</taxon>
        <taxon>Benincaseae</taxon>
        <taxon>Cucumis</taxon>
    </lineage>
</organism>
<dbReference type="GO" id="GO:0005524">
    <property type="term" value="F:ATP binding"/>
    <property type="evidence" value="ECO:0007669"/>
    <property type="project" value="InterPro"/>
</dbReference>